<dbReference type="InterPro" id="IPR001750">
    <property type="entry name" value="ND/Mrp_TM"/>
</dbReference>
<dbReference type="PANTHER" id="PTHR43507:SF20">
    <property type="entry name" value="NADH-UBIQUINONE OXIDOREDUCTASE CHAIN 4"/>
    <property type="match status" value="1"/>
</dbReference>
<keyword evidence="12 16" id="KW-0830">Ubiquinone</keyword>
<feature type="transmembrane region" description="Helical" evidence="16">
    <location>
        <begin position="304"/>
        <end position="323"/>
    </location>
</feature>
<feature type="domain" description="NADH:ubiquinone oxidoreductase chain 4 N-terminal" evidence="18">
    <location>
        <begin position="1"/>
        <end position="101"/>
    </location>
</feature>
<comment type="catalytic activity">
    <reaction evidence="15 16">
        <text>a ubiquinone + NADH + 5 H(+)(in) = a ubiquinol + NAD(+) + 4 H(+)(out)</text>
        <dbReference type="Rhea" id="RHEA:29091"/>
        <dbReference type="Rhea" id="RHEA-COMP:9565"/>
        <dbReference type="Rhea" id="RHEA-COMP:9566"/>
        <dbReference type="ChEBI" id="CHEBI:15378"/>
        <dbReference type="ChEBI" id="CHEBI:16389"/>
        <dbReference type="ChEBI" id="CHEBI:17976"/>
        <dbReference type="ChEBI" id="CHEBI:57540"/>
        <dbReference type="ChEBI" id="CHEBI:57945"/>
        <dbReference type="EC" id="7.1.1.2"/>
    </reaction>
</comment>
<feature type="transmembrane region" description="Helical" evidence="16">
    <location>
        <begin position="219"/>
        <end position="238"/>
    </location>
</feature>
<keyword evidence="13 16" id="KW-0496">Mitochondrion</keyword>
<evidence type="ECO:0000256" key="12">
    <source>
        <dbReference type="ARBA" id="ARBA00023075"/>
    </source>
</evidence>
<dbReference type="EC" id="7.1.1.2" evidence="3 16"/>
<name>A0A075CEX3_9BILA</name>
<dbReference type="Pfam" id="PF00361">
    <property type="entry name" value="Proton_antipo_M"/>
    <property type="match status" value="1"/>
</dbReference>
<protein>
    <recommendedName>
        <fullName evidence="4 16">NADH-ubiquinone oxidoreductase chain 4</fullName>
        <ecNumber evidence="3 16">7.1.1.2</ecNumber>
    </recommendedName>
</protein>
<dbReference type="Pfam" id="PF01059">
    <property type="entry name" value="Oxidored_q5_N"/>
    <property type="match status" value="1"/>
</dbReference>
<feature type="transmembrane region" description="Helical" evidence="16">
    <location>
        <begin position="33"/>
        <end position="53"/>
    </location>
</feature>
<dbReference type="GO" id="GO:0031966">
    <property type="term" value="C:mitochondrial membrane"/>
    <property type="evidence" value="ECO:0007669"/>
    <property type="project" value="UniProtKB-SubCell"/>
</dbReference>
<keyword evidence="8" id="KW-1278">Translocase</keyword>
<evidence type="ECO:0000256" key="1">
    <source>
        <dbReference type="ARBA" id="ARBA00004225"/>
    </source>
</evidence>
<evidence type="ECO:0000259" key="17">
    <source>
        <dbReference type="Pfam" id="PF00361"/>
    </source>
</evidence>
<dbReference type="GO" id="GO:0042773">
    <property type="term" value="P:ATP synthesis coupled electron transport"/>
    <property type="evidence" value="ECO:0007669"/>
    <property type="project" value="InterPro"/>
</dbReference>
<geneLocation type="mitochondrion" evidence="19"/>
<feature type="transmembrane region" description="Helical" evidence="16">
    <location>
        <begin position="85"/>
        <end position="105"/>
    </location>
</feature>
<keyword evidence="5 16" id="KW-0813">Transport</keyword>
<dbReference type="AlphaFoldDB" id="A0A075CEX3"/>
<feature type="transmembrane region" description="Helical" evidence="16">
    <location>
        <begin position="6"/>
        <end position="26"/>
    </location>
</feature>
<dbReference type="PANTHER" id="PTHR43507">
    <property type="entry name" value="NADH-UBIQUINONE OXIDOREDUCTASE CHAIN 4"/>
    <property type="match status" value="1"/>
</dbReference>
<evidence type="ECO:0000256" key="10">
    <source>
        <dbReference type="ARBA" id="ARBA00022989"/>
    </source>
</evidence>
<dbReference type="GO" id="GO:0048039">
    <property type="term" value="F:ubiquinone binding"/>
    <property type="evidence" value="ECO:0007669"/>
    <property type="project" value="TreeGrafter"/>
</dbReference>
<feature type="transmembrane region" description="Helical" evidence="16">
    <location>
        <begin position="387"/>
        <end position="406"/>
    </location>
</feature>
<feature type="domain" description="NADH:quinone oxidoreductase/Mrp antiporter transmembrane" evidence="17">
    <location>
        <begin position="107"/>
        <end position="396"/>
    </location>
</feature>
<evidence type="ECO:0000256" key="4">
    <source>
        <dbReference type="ARBA" id="ARBA00021006"/>
    </source>
</evidence>
<feature type="transmembrane region" description="Helical" evidence="16">
    <location>
        <begin position="111"/>
        <end position="131"/>
    </location>
</feature>
<evidence type="ECO:0000256" key="9">
    <source>
        <dbReference type="ARBA" id="ARBA00022982"/>
    </source>
</evidence>
<dbReference type="InterPro" id="IPR000260">
    <property type="entry name" value="NADH4_N"/>
</dbReference>
<comment type="function">
    <text evidence="16">Core subunit of the mitochondrial membrane respiratory chain NADH dehydrogenase (Complex I) which catalyzes electron transfer from NADH through the respiratory chain, using ubiquinone as an electron acceptor. Essential for the catalytic activity and assembly of complex I.</text>
</comment>
<comment type="subcellular location">
    <subcellularLocation>
        <location evidence="1 16">Mitochondrion membrane</location>
        <topology evidence="1 16">Multi-pass membrane protein</topology>
    </subcellularLocation>
</comment>
<keyword evidence="7 16" id="KW-0812">Transmembrane</keyword>
<evidence type="ECO:0000256" key="6">
    <source>
        <dbReference type="ARBA" id="ARBA00022660"/>
    </source>
</evidence>
<dbReference type="PROSITE" id="PS51257">
    <property type="entry name" value="PROKAR_LIPOPROTEIN"/>
    <property type="match status" value="1"/>
</dbReference>
<feature type="transmembrane region" description="Helical" evidence="16">
    <location>
        <begin position="335"/>
        <end position="355"/>
    </location>
</feature>
<evidence type="ECO:0000256" key="11">
    <source>
        <dbReference type="ARBA" id="ARBA00023027"/>
    </source>
</evidence>
<keyword evidence="6 16" id="KW-0679">Respiratory chain</keyword>
<gene>
    <name evidence="19" type="primary">nad4</name>
</gene>
<evidence type="ECO:0000256" key="13">
    <source>
        <dbReference type="ARBA" id="ARBA00023128"/>
    </source>
</evidence>
<feature type="transmembrane region" description="Helical" evidence="16">
    <location>
        <begin position="278"/>
        <end position="298"/>
    </location>
</feature>
<accession>A0A075CEX3</accession>
<dbReference type="PRINTS" id="PR01437">
    <property type="entry name" value="NUOXDRDTASE4"/>
</dbReference>
<sequence length="444" mass="51732">MLKVFFFLFVSFVFCFISGFWINYLIVLLSCSFFFFFFFFSFSWFEFFGFFFLDSLSSGLIMLSFWVCSLMIVSSYSIYLFGREFLSFISSVCFLFLVLFLSFSVYNIFSFFFFFEFSLIPTLFIILSWGYQPERLQAGLYMLMYTISASLPLLSIILYLGSFFGSFFYFFSWPFFFFSISSFFGSFLLFFFSILAFLVKLPMFGFHLWLPKAHVEAPVSGSMILAGVLLKLGGYGIFRIFFLFYYFGGFLFDFLMVFILWGGVITSLVCLRQTDLKGLVAYSSVGHMGMMLAGLMSFSLVGYLGGLMMMVGHGLCSSCLFLLSSLGYDLFGSRSLFLVKGFMIFFPSLAFWWFVFLCANMAAPTSLNLVAELFLFMSVLGYCKYFFFLLLVLSFFCGVYSLYLFVSVNHGFFLKVLGIFFFWSLEFCFLFFFIFFLFFLAFWH</sequence>
<evidence type="ECO:0000256" key="7">
    <source>
        <dbReference type="ARBA" id="ARBA00022692"/>
    </source>
</evidence>
<proteinExistence type="inferred from homology"/>
<evidence type="ECO:0000256" key="15">
    <source>
        <dbReference type="ARBA" id="ARBA00049551"/>
    </source>
</evidence>
<dbReference type="EMBL" id="KF572481">
    <property type="protein sequence ID" value="AGZ63892.1"/>
    <property type="molecule type" value="Genomic_DNA"/>
</dbReference>
<dbReference type="GO" id="GO:0015990">
    <property type="term" value="P:electron transport coupled proton transport"/>
    <property type="evidence" value="ECO:0007669"/>
    <property type="project" value="TreeGrafter"/>
</dbReference>
<dbReference type="InterPro" id="IPR003918">
    <property type="entry name" value="NADH_UbQ_OxRdtase"/>
</dbReference>
<keyword evidence="9 16" id="KW-0249">Electron transport</keyword>
<comment type="similarity">
    <text evidence="2 16">Belongs to the complex I subunit 4 family.</text>
</comment>
<feature type="transmembrane region" description="Helical" evidence="16">
    <location>
        <begin position="412"/>
        <end position="443"/>
    </location>
</feature>
<evidence type="ECO:0000256" key="2">
    <source>
        <dbReference type="ARBA" id="ARBA00009025"/>
    </source>
</evidence>
<evidence type="ECO:0000256" key="14">
    <source>
        <dbReference type="ARBA" id="ARBA00023136"/>
    </source>
</evidence>
<dbReference type="GO" id="GO:0008137">
    <property type="term" value="F:NADH dehydrogenase (ubiquinone) activity"/>
    <property type="evidence" value="ECO:0007669"/>
    <property type="project" value="UniProtKB-UniRule"/>
</dbReference>
<reference evidence="19" key="1">
    <citation type="journal article" date="2013" name="Parasit. Vectors">
        <title>Complete mitochondrial genome sequences of two parasitic/commensal nemerteans, Gononemertes parasita and Nemertopsis tetraclitophila (Nemertea: Hoplonemertea) with phylogenetic implications.</title>
        <authorList>
            <person name="Sun W.Y."/>
            <person name="Xu D.L."/>
            <person name="Chen H.X."/>
            <person name="Shi W."/>
            <person name="Sun S.C."/>
        </authorList>
    </citation>
    <scope>NUCLEOTIDE SEQUENCE</scope>
</reference>
<feature type="transmembrane region" description="Helical" evidence="16">
    <location>
        <begin position="143"/>
        <end position="169"/>
    </location>
</feature>
<evidence type="ECO:0000256" key="16">
    <source>
        <dbReference type="RuleBase" id="RU003297"/>
    </source>
</evidence>
<evidence type="ECO:0000256" key="3">
    <source>
        <dbReference type="ARBA" id="ARBA00012944"/>
    </source>
</evidence>
<feature type="transmembrane region" description="Helical" evidence="16">
    <location>
        <begin position="59"/>
        <end position="78"/>
    </location>
</feature>
<keyword evidence="10 16" id="KW-1133">Transmembrane helix</keyword>
<feature type="transmembrane region" description="Helical" evidence="16">
    <location>
        <begin position="175"/>
        <end position="199"/>
    </location>
</feature>
<dbReference type="GO" id="GO:0003954">
    <property type="term" value="F:NADH dehydrogenase activity"/>
    <property type="evidence" value="ECO:0007669"/>
    <property type="project" value="TreeGrafter"/>
</dbReference>
<keyword evidence="11 16" id="KW-0520">NAD</keyword>
<evidence type="ECO:0000256" key="5">
    <source>
        <dbReference type="ARBA" id="ARBA00022448"/>
    </source>
</evidence>
<evidence type="ECO:0000256" key="8">
    <source>
        <dbReference type="ARBA" id="ARBA00022967"/>
    </source>
</evidence>
<organism evidence="19">
    <name type="scientific">Gononemertes parasita</name>
    <dbReference type="NCBI Taxonomy" id="649615"/>
    <lineage>
        <taxon>Eukaryota</taxon>
        <taxon>Metazoa</taxon>
        <taxon>Spiralia</taxon>
        <taxon>Lophotrochozoa</taxon>
        <taxon>Nemertea</taxon>
        <taxon>Enopla</taxon>
        <taxon>Hoplonemertea</taxon>
        <taxon>Monostilifera</taxon>
        <taxon>Eumonostilifera</taxon>
        <taxon>Prosorhochmidae</taxon>
        <taxon>Gononemertes</taxon>
    </lineage>
</organism>
<evidence type="ECO:0000313" key="19">
    <source>
        <dbReference type="EMBL" id="AGZ63892.1"/>
    </source>
</evidence>
<keyword evidence="14 16" id="KW-0472">Membrane</keyword>
<feature type="transmembrane region" description="Helical" evidence="16">
    <location>
        <begin position="244"/>
        <end position="271"/>
    </location>
</feature>
<evidence type="ECO:0000259" key="18">
    <source>
        <dbReference type="Pfam" id="PF01059"/>
    </source>
</evidence>